<evidence type="ECO:0000313" key="3">
    <source>
        <dbReference type="EMBL" id="KAF0297751.1"/>
    </source>
</evidence>
<dbReference type="InterPro" id="IPR036508">
    <property type="entry name" value="Chitin-bd_dom_sf"/>
</dbReference>
<keyword evidence="4" id="KW-1185">Reference proteome</keyword>
<feature type="compositionally biased region" description="Polar residues" evidence="1">
    <location>
        <begin position="500"/>
        <end position="527"/>
    </location>
</feature>
<feature type="compositionally biased region" description="Low complexity" evidence="1">
    <location>
        <begin position="160"/>
        <end position="169"/>
    </location>
</feature>
<feature type="region of interest" description="Disordered" evidence="1">
    <location>
        <begin position="78"/>
        <end position="174"/>
    </location>
</feature>
<dbReference type="OrthoDB" id="504708at2759"/>
<dbReference type="InterPro" id="IPR052740">
    <property type="entry name" value="CE4"/>
</dbReference>
<feature type="region of interest" description="Disordered" evidence="1">
    <location>
        <begin position="257"/>
        <end position="300"/>
    </location>
</feature>
<feature type="compositionally biased region" description="Polar residues" evidence="1">
    <location>
        <begin position="339"/>
        <end position="348"/>
    </location>
</feature>
<dbReference type="EMBL" id="VIIS01001471">
    <property type="protein sequence ID" value="KAF0297751.1"/>
    <property type="molecule type" value="Genomic_DNA"/>
</dbReference>
<dbReference type="GO" id="GO:0005975">
    <property type="term" value="P:carbohydrate metabolic process"/>
    <property type="evidence" value="ECO:0007669"/>
    <property type="project" value="InterPro"/>
</dbReference>
<dbReference type="PROSITE" id="PS50940">
    <property type="entry name" value="CHIT_BIND_II"/>
    <property type="match status" value="1"/>
</dbReference>
<feature type="compositionally biased region" description="Low complexity" evidence="1">
    <location>
        <begin position="79"/>
        <end position="90"/>
    </location>
</feature>
<dbReference type="Gene3D" id="3.20.20.370">
    <property type="entry name" value="Glycoside hydrolase/deacetylase"/>
    <property type="match status" value="1"/>
</dbReference>
<dbReference type="InterPro" id="IPR002557">
    <property type="entry name" value="Chitin-bd_dom"/>
</dbReference>
<organism evidence="3 4">
    <name type="scientific">Amphibalanus amphitrite</name>
    <name type="common">Striped barnacle</name>
    <name type="synonym">Balanus amphitrite</name>
    <dbReference type="NCBI Taxonomy" id="1232801"/>
    <lineage>
        <taxon>Eukaryota</taxon>
        <taxon>Metazoa</taxon>
        <taxon>Ecdysozoa</taxon>
        <taxon>Arthropoda</taxon>
        <taxon>Crustacea</taxon>
        <taxon>Multicrustacea</taxon>
        <taxon>Cirripedia</taxon>
        <taxon>Thoracica</taxon>
        <taxon>Thoracicalcarea</taxon>
        <taxon>Balanomorpha</taxon>
        <taxon>Balanoidea</taxon>
        <taxon>Balanidae</taxon>
        <taxon>Amphibalaninae</taxon>
        <taxon>Amphibalanus</taxon>
    </lineage>
</organism>
<dbReference type="Gene3D" id="2.170.140.10">
    <property type="entry name" value="Chitin binding domain"/>
    <property type="match status" value="1"/>
</dbReference>
<dbReference type="InterPro" id="IPR011330">
    <property type="entry name" value="Glyco_hydro/deAcase_b/a-brl"/>
</dbReference>
<feature type="compositionally biased region" description="Low complexity" evidence="1">
    <location>
        <begin position="105"/>
        <end position="123"/>
    </location>
</feature>
<dbReference type="SUPFAM" id="SSF57625">
    <property type="entry name" value="Invertebrate chitin-binding proteins"/>
    <property type="match status" value="1"/>
</dbReference>
<dbReference type="PANTHER" id="PTHR45985:SF8">
    <property type="entry name" value="CHITIN DEACETYLASE-LIKE 9, ISOFORM A"/>
    <property type="match status" value="1"/>
</dbReference>
<proteinExistence type="predicted"/>
<protein>
    <recommendedName>
        <fullName evidence="2">Chitin-binding type-2 domain-containing protein</fullName>
    </recommendedName>
</protein>
<feature type="compositionally biased region" description="Basic and acidic residues" evidence="1">
    <location>
        <begin position="470"/>
        <end position="480"/>
    </location>
</feature>
<feature type="compositionally biased region" description="Low complexity" evidence="1">
    <location>
        <begin position="352"/>
        <end position="373"/>
    </location>
</feature>
<dbReference type="Pfam" id="PF01607">
    <property type="entry name" value="CBM_14"/>
    <property type="match status" value="1"/>
</dbReference>
<accession>A0A6A4W7A5</accession>
<evidence type="ECO:0000313" key="4">
    <source>
        <dbReference type="Proteomes" id="UP000440578"/>
    </source>
</evidence>
<gene>
    <name evidence="3" type="ORF">FJT64_004820</name>
</gene>
<dbReference type="SUPFAM" id="SSF88713">
    <property type="entry name" value="Glycoside hydrolase/deacetylase"/>
    <property type="match status" value="1"/>
</dbReference>
<sequence>MYGQGSAAAQFRAFPGGRKASEDFDCPEDFGYYAHPTDCSKYYVCVFGGALEEVCTPGLVYSDELLTCDWPRNVQTCDPTTNTPRPRFTTVKITDPRTSARRTTEPLTAPTEATVPVARGRSAASRRRQPSRRRPVPNSLAETTRASASTRRGPVRPRLSSSSSSSSSSTGPSIADRLRLLDNLDQSPADRDLGFEGDNNKIVTRRQHKLLSPSSSSGRGRFQEEPAVQSVHDRGVLSKGTDAPVRLATLSSFSFGDTGTRFPPRAPSSPSTFVSSTRRPVFPSSSEPTTRRTVEVTSTPTAPTEPAYVAYVNDTVYDVYYIYDDDDLVYDDYDVASSTTENSANAVDTTTRRTTVVEPTSRPTAPATRRATTLGKTEPSELTSSRGSTLSSTRSSTLGSTRSSTLGSTRSSSLGSTRPSRPFSTLGSTRSSTLGSTRSSTLGSTRSSTLGSTRSSSRIAFPSTFVPNSGRDKEEKDTTEKPTTSRGRQTFVRPSASAAPVTSSRRTPSTGLKSIESPSTPRRTSSLVFPKKSKNTVVDHTPKKITVVGPPPSRPAPLYPQPLPDQPAERCDARCKLPDCSCGGTATPGLYPEEIPQLVLLTFDDAVSEINRRLYKEMFEEGRKNPNGCPISATFYLSHEWTDYAHVQNLWADGHEIASHSVS</sequence>
<dbReference type="PANTHER" id="PTHR45985">
    <property type="match status" value="1"/>
</dbReference>
<feature type="compositionally biased region" description="Basic residues" evidence="1">
    <location>
        <begin position="124"/>
        <end position="135"/>
    </location>
</feature>
<dbReference type="GO" id="GO:0008061">
    <property type="term" value="F:chitin binding"/>
    <property type="evidence" value="ECO:0007669"/>
    <property type="project" value="InterPro"/>
</dbReference>
<name>A0A6A4W7A5_AMPAM</name>
<feature type="domain" description="Chitin-binding type-2" evidence="2">
    <location>
        <begin position="23"/>
        <end position="79"/>
    </location>
</feature>
<evidence type="ECO:0000256" key="1">
    <source>
        <dbReference type="SAM" id="MobiDB-lite"/>
    </source>
</evidence>
<comment type="caution">
    <text evidence="3">The sequence shown here is derived from an EMBL/GenBank/DDBJ whole genome shotgun (WGS) entry which is preliminary data.</text>
</comment>
<feature type="region of interest" description="Disordered" evidence="1">
    <location>
        <begin position="188"/>
        <end position="233"/>
    </location>
</feature>
<feature type="compositionally biased region" description="Low complexity" evidence="1">
    <location>
        <begin position="382"/>
        <end position="457"/>
    </location>
</feature>
<feature type="compositionally biased region" description="Polar residues" evidence="1">
    <location>
        <begin position="140"/>
        <end position="150"/>
    </location>
</feature>
<reference evidence="3 4" key="1">
    <citation type="submission" date="2019-07" db="EMBL/GenBank/DDBJ databases">
        <title>Draft genome assembly of a fouling barnacle, Amphibalanus amphitrite (Darwin, 1854): The first reference genome for Thecostraca.</title>
        <authorList>
            <person name="Kim W."/>
        </authorList>
    </citation>
    <scope>NUCLEOTIDE SEQUENCE [LARGE SCALE GENOMIC DNA]</scope>
    <source>
        <strain evidence="3">SNU_AA5</strain>
        <tissue evidence="3">Soma without cirri and trophi</tissue>
    </source>
</reference>
<dbReference type="SMART" id="SM00494">
    <property type="entry name" value="ChtBD2"/>
    <property type="match status" value="1"/>
</dbReference>
<dbReference type="GO" id="GO:0005576">
    <property type="term" value="C:extracellular region"/>
    <property type="evidence" value="ECO:0007669"/>
    <property type="project" value="InterPro"/>
</dbReference>
<dbReference type="AlphaFoldDB" id="A0A6A4W7A5"/>
<dbReference type="Proteomes" id="UP000440578">
    <property type="component" value="Unassembled WGS sequence"/>
</dbReference>
<feature type="region of interest" description="Disordered" evidence="1">
    <location>
        <begin position="339"/>
        <end position="530"/>
    </location>
</feature>
<feature type="compositionally biased region" description="Polar residues" evidence="1">
    <location>
        <begin position="268"/>
        <end position="288"/>
    </location>
</feature>
<evidence type="ECO:0000259" key="2">
    <source>
        <dbReference type="PROSITE" id="PS50940"/>
    </source>
</evidence>